<organism evidence="3 4">
    <name type="scientific">Roseivirga spongicola</name>
    <dbReference type="NCBI Taxonomy" id="333140"/>
    <lineage>
        <taxon>Bacteria</taxon>
        <taxon>Pseudomonadati</taxon>
        <taxon>Bacteroidota</taxon>
        <taxon>Cytophagia</taxon>
        <taxon>Cytophagales</taxon>
        <taxon>Roseivirgaceae</taxon>
        <taxon>Roseivirga</taxon>
    </lineage>
</organism>
<dbReference type="STRING" id="333140.AWW68_07780"/>
<sequence>MPKGGFVYIMTNKYHTTLYVGVTSDLVSRVIQHREQHFPKSFTSKYNCFKLVYYRVFDHIESAITEEKRLKGGSRQQKLDLINEMNPNWDNLFLTEVQYW</sequence>
<evidence type="ECO:0000313" key="4">
    <source>
        <dbReference type="Proteomes" id="UP000075606"/>
    </source>
</evidence>
<keyword evidence="4" id="KW-1185">Reference proteome</keyword>
<comment type="similarity">
    <text evidence="1">Belongs to the UPF0213 family.</text>
</comment>
<proteinExistence type="inferred from homology"/>
<dbReference type="InterPro" id="IPR000305">
    <property type="entry name" value="GIY-YIG_endonuc"/>
</dbReference>
<comment type="caution">
    <text evidence="3">The sequence shown here is derived from an EMBL/GenBank/DDBJ whole genome shotgun (WGS) entry which is preliminary data.</text>
</comment>
<dbReference type="EMBL" id="LRPC01000012">
    <property type="protein sequence ID" value="KYG75726.1"/>
    <property type="molecule type" value="Genomic_DNA"/>
</dbReference>
<dbReference type="RefSeq" id="WP_068219483.1">
    <property type="nucleotide sequence ID" value="NZ_CP139724.1"/>
</dbReference>
<dbReference type="PROSITE" id="PS50164">
    <property type="entry name" value="GIY_YIG"/>
    <property type="match status" value="1"/>
</dbReference>
<protein>
    <recommendedName>
        <fullName evidence="2">GIY-YIG domain-containing protein</fullName>
    </recommendedName>
</protein>
<dbReference type="CDD" id="cd10448">
    <property type="entry name" value="GIY-YIG_unchar_3"/>
    <property type="match status" value="1"/>
</dbReference>
<dbReference type="Gene3D" id="3.40.1440.10">
    <property type="entry name" value="GIY-YIG endonuclease"/>
    <property type="match status" value="1"/>
</dbReference>
<evidence type="ECO:0000313" key="3">
    <source>
        <dbReference type="EMBL" id="KYG75726.1"/>
    </source>
</evidence>
<dbReference type="AlphaFoldDB" id="A0A150XAL0"/>
<dbReference type="Pfam" id="PF01541">
    <property type="entry name" value="GIY-YIG"/>
    <property type="match status" value="1"/>
</dbReference>
<dbReference type="InterPro" id="IPR050190">
    <property type="entry name" value="UPF0213_domain"/>
</dbReference>
<feature type="domain" description="GIY-YIG" evidence="2">
    <location>
        <begin position="3"/>
        <end position="81"/>
    </location>
</feature>
<evidence type="ECO:0000259" key="2">
    <source>
        <dbReference type="PROSITE" id="PS50164"/>
    </source>
</evidence>
<name>A0A150XAL0_9BACT</name>
<dbReference type="SUPFAM" id="SSF82771">
    <property type="entry name" value="GIY-YIG endonuclease"/>
    <property type="match status" value="1"/>
</dbReference>
<reference evidence="3 4" key="1">
    <citation type="submission" date="2016-01" db="EMBL/GenBank/DDBJ databases">
        <title>Genome sequencing of Roseivirga spongicola UST030701-084.</title>
        <authorList>
            <person name="Selvaratnam C."/>
            <person name="Thevarajoo S."/>
            <person name="Goh K.M."/>
            <person name="Ee R."/>
            <person name="Chan K.-G."/>
            <person name="Chong C.S."/>
        </authorList>
    </citation>
    <scope>NUCLEOTIDE SEQUENCE [LARGE SCALE GENOMIC DNA]</scope>
    <source>
        <strain evidence="3 4">UST030701-084</strain>
    </source>
</reference>
<accession>A0A150XAL0</accession>
<dbReference type="PANTHER" id="PTHR34477:SF5">
    <property type="entry name" value="BSL5627 PROTEIN"/>
    <property type="match status" value="1"/>
</dbReference>
<dbReference type="InterPro" id="IPR035901">
    <property type="entry name" value="GIY-YIG_endonuc_sf"/>
</dbReference>
<gene>
    <name evidence="3" type="ORF">AWW68_07780</name>
</gene>
<evidence type="ECO:0000256" key="1">
    <source>
        <dbReference type="ARBA" id="ARBA00007435"/>
    </source>
</evidence>
<dbReference type="Proteomes" id="UP000075606">
    <property type="component" value="Unassembled WGS sequence"/>
</dbReference>
<dbReference type="PANTHER" id="PTHR34477">
    <property type="entry name" value="UPF0213 PROTEIN YHBQ"/>
    <property type="match status" value="1"/>
</dbReference>